<dbReference type="NCBIfam" id="TIGR02937">
    <property type="entry name" value="sigma70-ECF"/>
    <property type="match status" value="1"/>
</dbReference>
<feature type="domain" description="RNA polymerase sigma-70 region 2" evidence="6">
    <location>
        <begin position="9"/>
        <end position="76"/>
    </location>
</feature>
<dbReference type="InterPro" id="IPR039425">
    <property type="entry name" value="RNA_pol_sigma-70-like"/>
</dbReference>
<dbReference type="InterPro" id="IPR036388">
    <property type="entry name" value="WH-like_DNA-bd_sf"/>
</dbReference>
<dbReference type="Pfam" id="PF08281">
    <property type="entry name" value="Sigma70_r4_2"/>
    <property type="match status" value="1"/>
</dbReference>
<name>A0A9D2P0U2_9FIRM</name>
<dbReference type="AlphaFoldDB" id="A0A9D2P0U2"/>
<evidence type="ECO:0000313" key="9">
    <source>
        <dbReference type="Proteomes" id="UP000823882"/>
    </source>
</evidence>
<feature type="domain" description="RNA polymerase sigma factor 70 region 4 type 2" evidence="7">
    <location>
        <begin position="98"/>
        <end position="145"/>
    </location>
</feature>
<dbReference type="SUPFAM" id="SSF88946">
    <property type="entry name" value="Sigma2 domain of RNA polymerase sigma factors"/>
    <property type="match status" value="1"/>
</dbReference>
<dbReference type="InterPro" id="IPR013324">
    <property type="entry name" value="RNA_pol_sigma_r3/r4-like"/>
</dbReference>
<organism evidence="8 9">
    <name type="scientific">Candidatus Intestinimonas pullistercoris</name>
    <dbReference type="NCBI Taxonomy" id="2838623"/>
    <lineage>
        <taxon>Bacteria</taxon>
        <taxon>Bacillati</taxon>
        <taxon>Bacillota</taxon>
        <taxon>Clostridia</taxon>
        <taxon>Eubacteriales</taxon>
        <taxon>Intestinimonas</taxon>
    </lineage>
</organism>
<dbReference type="CDD" id="cd06171">
    <property type="entry name" value="Sigma70_r4"/>
    <property type="match status" value="1"/>
</dbReference>
<evidence type="ECO:0000259" key="7">
    <source>
        <dbReference type="Pfam" id="PF08281"/>
    </source>
</evidence>
<dbReference type="Gene3D" id="1.10.1740.10">
    <property type="match status" value="1"/>
</dbReference>
<dbReference type="InterPro" id="IPR007627">
    <property type="entry name" value="RNA_pol_sigma70_r2"/>
</dbReference>
<evidence type="ECO:0000313" key="8">
    <source>
        <dbReference type="EMBL" id="HJC42025.1"/>
    </source>
</evidence>
<dbReference type="InterPro" id="IPR014284">
    <property type="entry name" value="RNA_pol_sigma-70_dom"/>
</dbReference>
<accession>A0A9D2P0U2</accession>
<dbReference type="Proteomes" id="UP000823882">
    <property type="component" value="Unassembled WGS sequence"/>
</dbReference>
<dbReference type="GO" id="GO:0003677">
    <property type="term" value="F:DNA binding"/>
    <property type="evidence" value="ECO:0007669"/>
    <property type="project" value="UniProtKB-KW"/>
</dbReference>
<keyword evidence="3" id="KW-0731">Sigma factor</keyword>
<dbReference type="GO" id="GO:0006352">
    <property type="term" value="P:DNA-templated transcription initiation"/>
    <property type="evidence" value="ECO:0007669"/>
    <property type="project" value="InterPro"/>
</dbReference>
<keyword evidence="4" id="KW-0238">DNA-binding</keyword>
<dbReference type="PANTHER" id="PTHR43133:SF8">
    <property type="entry name" value="RNA POLYMERASE SIGMA FACTOR HI_1459-RELATED"/>
    <property type="match status" value="1"/>
</dbReference>
<gene>
    <name evidence="8" type="ORF">H9701_10830</name>
</gene>
<keyword evidence="2" id="KW-0805">Transcription regulation</keyword>
<dbReference type="EMBL" id="DWWJ01000202">
    <property type="protein sequence ID" value="HJC42025.1"/>
    <property type="molecule type" value="Genomic_DNA"/>
</dbReference>
<evidence type="ECO:0000256" key="4">
    <source>
        <dbReference type="ARBA" id="ARBA00023125"/>
    </source>
</evidence>
<evidence type="ECO:0000256" key="2">
    <source>
        <dbReference type="ARBA" id="ARBA00023015"/>
    </source>
</evidence>
<dbReference type="Gene3D" id="1.10.10.10">
    <property type="entry name" value="Winged helix-like DNA-binding domain superfamily/Winged helix DNA-binding domain"/>
    <property type="match status" value="1"/>
</dbReference>
<protein>
    <submittedName>
        <fullName evidence="8">Sigma-70 family RNA polymerase sigma factor</fullName>
    </submittedName>
</protein>
<keyword evidence="5" id="KW-0804">Transcription</keyword>
<dbReference type="Pfam" id="PF04542">
    <property type="entry name" value="Sigma70_r2"/>
    <property type="match status" value="1"/>
</dbReference>
<dbReference type="InterPro" id="IPR013249">
    <property type="entry name" value="RNA_pol_sigma70_r4_t2"/>
</dbReference>
<comment type="caution">
    <text evidence="8">The sequence shown here is derived from an EMBL/GenBank/DDBJ whole genome shotgun (WGS) entry which is preliminary data.</text>
</comment>
<sequence length="158" mass="17825">MDSGELERLADRFAPAVYRLAYARTGSRADAEDVMQETFLRLVRARPELRDDEHAKAWLLRVAANCAGDLLRAPWRRALPLEEAGSLAQPAPEPDGTLEAVLSLPPRYRAPVHLYYYEGYSVAEIAAILRKSQETVRTRLHRARGMLREKLQGGEDLV</sequence>
<evidence type="ECO:0000256" key="3">
    <source>
        <dbReference type="ARBA" id="ARBA00023082"/>
    </source>
</evidence>
<reference evidence="8" key="2">
    <citation type="submission" date="2021-04" db="EMBL/GenBank/DDBJ databases">
        <authorList>
            <person name="Gilroy R."/>
        </authorList>
    </citation>
    <scope>NUCLEOTIDE SEQUENCE</scope>
    <source>
        <strain evidence="8">CHK186-1790</strain>
    </source>
</reference>
<evidence type="ECO:0000256" key="5">
    <source>
        <dbReference type="ARBA" id="ARBA00023163"/>
    </source>
</evidence>
<evidence type="ECO:0000259" key="6">
    <source>
        <dbReference type="Pfam" id="PF04542"/>
    </source>
</evidence>
<comment type="similarity">
    <text evidence="1">Belongs to the sigma-70 factor family. ECF subfamily.</text>
</comment>
<dbReference type="SUPFAM" id="SSF88659">
    <property type="entry name" value="Sigma3 and sigma4 domains of RNA polymerase sigma factors"/>
    <property type="match status" value="1"/>
</dbReference>
<dbReference type="InterPro" id="IPR013325">
    <property type="entry name" value="RNA_pol_sigma_r2"/>
</dbReference>
<reference evidence="8" key="1">
    <citation type="journal article" date="2021" name="PeerJ">
        <title>Extensive microbial diversity within the chicken gut microbiome revealed by metagenomics and culture.</title>
        <authorList>
            <person name="Gilroy R."/>
            <person name="Ravi A."/>
            <person name="Getino M."/>
            <person name="Pursley I."/>
            <person name="Horton D.L."/>
            <person name="Alikhan N.F."/>
            <person name="Baker D."/>
            <person name="Gharbi K."/>
            <person name="Hall N."/>
            <person name="Watson M."/>
            <person name="Adriaenssens E.M."/>
            <person name="Foster-Nyarko E."/>
            <person name="Jarju S."/>
            <person name="Secka A."/>
            <person name="Antonio M."/>
            <person name="Oren A."/>
            <person name="Chaudhuri R.R."/>
            <person name="La Ragione R."/>
            <person name="Hildebrand F."/>
            <person name="Pallen M.J."/>
        </authorList>
    </citation>
    <scope>NUCLEOTIDE SEQUENCE</scope>
    <source>
        <strain evidence="8">CHK186-1790</strain>
    </source>
</reference>
<dbReference type="GO" id="GO:0016987">
    <property type="term" value="F:sigma factor activity"/>
    <property type="evidence" value="ECO:0007669"/>
    <property type="project" value="UniProtKB-KW"/>
</dbReference>
<proteinExistence type="inferred from homology"/>
<dbReference type="PANTHER" id="PTHR43133">
    <property type="entry name" value="RNA POLYMERASE ECF-TYPE SIGMA FACTO"/>
    <property type="match status" value="1"/>
</dbReference>
<evidence type="ECO:0000256" key="1">
    <source>
        <dbReference type="ARBA" id="ARBA00010641"/>
    </source>
</evidence>